<dbReference type="Proteomes" id="UP000016201">
    <property type="component" value="Unassembled WGS sequence"/>
</dbReference>
<accession>R9B380</accession>
<dbReference type="eggNOG" id="ENOG5031RH0">
    <property type="taxonomic scope" value="Bacteria"/>
</dbReference>
<dbReference type="AlphaFoldDB" id="R9B380"/>
<dbReference type="RefSeq" id="WP_016166774.1">
    <property type="nucleotide sequence ID" value="NZ_JHZG01000001.1"/>
</dbReference>
<protein>
    <submittedName>
        <fullName evidence="1">Uncharacterized protein</fullName>
    </submittedName>
</protein>
<dbReference type="PATRIC" id="fig|1120927.3.peg.1645"/>
<proteinExistence type="predicted"/>
<comment type="caution">
    <text evidence="1">The sequence shown here is derived from an EMBL/GenBank/DDBJ whole genome shotgun (WGS) entry which is preliminary data.</text>
</comment>
<organism evidence="1 2">
    <name type="scientific">Acinetobacter tandoii DSM 14970 = CIP 107469</name>
    <dbReference type="NCBI Taxonomy" id="1120927"/>
    <lineage>
        <taxon>Bacteria</taxon>
        <taxon>Pseudomonadati</taxon>
        <taxon>Pseudomonadota</taxon>
        <taxon>Gammaproteobacteria</taxon>
        <taxon>Moraxellales</taxon>
        <taxon>Moraxellaceae</taxon>
        <taxon>Acinetobacter</taxon>
    </lineage>
</organism>
<gene>
    <name evidence="1" type="ORF">I593_01698</name>
</gene>
<dbReference type="OrthoDB" id="6694145at2"/>
<reference evidence="1 2" key="1">
    <citation type="submission" date="2013-03" db="EMBL/GenBank/DDBJ databases">
        <title>The Genome Sequence of Acinetobacter tandoii CIP 107469.</title>
        <authorList>
            <consortium name="The Broad Institute Genome Sequencing Platform"/>
            <consortium name="The Broad Institute Genome Sequencing Center for Infectious Disease"/>
            <person name="Cerqueira G."/>
            <person name="Feldgarden M."/>
            <person name="Courvalin P."/>
            <person name="Perichon B."/>
            <person name="Grillot-Courvalin C."/>
            <person name="Clermont D."/>
            <person name="Rocha E."/>
            <person name="Yoon E.-J."/>
            <person name="Nemec A."/>
            <person name="Walker B."/>
            <person name="Young S.K."/>
            <person name="Zeng Q."/>
            <person name="Gargeya S."/>
            <person name="Fitzgerald M."/>
            <person name="Haas B."/>
            <person name="Abouelleil A."/>
            <person name="Alvarado L."/>
            <person name="Arachchi H.M."/>
            <person name="Berlin A.M."/>
            <person name="Chapman S.B."/>
            <person name="Dewar J."/>
            <person name="Goldberg J."/>
            <person name="Griggs A."/>
            <person name="Gujja S."/>
            <person name="Hansen M."/>
            <person name="Howarth C."/>
            <person name="Imamovic A."/>
            <person name="Larimer J."/>
            <person name="McCowan C."/>
            <person name="Murphy C."/>
            <person name="Neiman D."/>
            <person name="Pearson M."/>
            <person name="Priest M."/>
            <person name="Roberts A."/>
            <person name="Saif S."/>
            <person name="Shea T."/>
            <person name="Sisk P."/>
            <person name="Sykes S."/>
            <person name="Wortman J."/>
            <person name="Nusbaum C."/>
            <person name="Birren B."/>
        </authorList>
    </citation>
    <scope>NUCLEOTIDE SEQUENCE [LARGE SCALE GENOMIC DNA]</scope>
    <source>
        <strain evidence="1 2">CIP 107469</strain>
    </source>
</reference>
<evidence type="ECO:0000313" key="2">
    <source>
        <dbReference type="Proteomes" id="UP000016201"/>
    </source>
</evidence>
<keyword evidence="2" id="KW-1185">Reference proteome</keyword>
<name>R9B380_9GAMM</name>
<evidence type="ECO:0000313" key="1">
    <source>
        <dbReference type="EMBL" id="EOR06831.1"/>
    </source>
</evidence>
<sequence>MNGHFQKQPEHKQSQQVQSFYEPALKMLEKIYQAKCGNLNRRGYPADNAAVTKEELAQQMAYCFRITNWLAHQVITSLIKAEKVQSFGGYVKPKDGEG</sequence>
<dbReference type="EMBL" id="AQFM01000037">
    <property type="protein sequence ID" value="EOR06831.1"/>
    <property type="molecule type" value="Genomic_DNA"/>
</dbReference>